<evidence type="ECO:0000313" key="3">
    <source>
        <dbReference type="Proteomes" id="UP000295515"/>
    </source>
</evidence>
<evidence type="ECO:0000313" key="2">
    <source>
        <dbReference type="EMBL" id="TCV99339.1"/>
    </source>
</evidence>
<accession>A0A4R3Z2R3</accession>
<protein>
    <submittedName>
        <fullName evidence="2">Uncharacterized protein</fullName>
    </submittedName>
</protein>
<keyword evidence="1" id="KW-0472">Membrane</keyword>
<feature type="transmembrane region" description="Helical" evidence="1">
    <location>
        <begin position="9"/>
        <end position="30"/>
    </location>
</feature>
<dbReference type="EMBL" id="SMCQ01000010">
    <property type="protein sequence ID" value="TCV99339.1"/>
    <property type="molecule type" value="Genomic_DNA"/>
</dbReference>
<comment type="caution">
    <text evidence="2">The sequence shown here is derived from an EMBL/GenBank/DDBJ whole genome shotgun (WGS) entry which is preliminary data.</text>
</comment>
<name>A0A4R3Z2R3_9FIRM</name>
<keyword evidence="1" id="KW-1133">Transmembrane helix</keyword>
<gene>
    <name evidence="2" type="ORF">EDD60_11030</name>
</gene>
<sequence>MNKLKTTKYMYICTNIGYVLGFGLIFYYILTQKNAALPFIGVIIIFLGRTIGYGIDRIIELKQEKKG</sequence>
<keyword evidence="3" id="KW-1185">Reference proteome</keyword>
<evidence type="ECO:0000256" key="1">
    <source>
        <dbReference type="SAM" id="Phobius"/>
    </source>
</evidence>
<dbReference type="Proteomes" id="UP000295515">
    <property type="component" value="Unassembled WGS sequence"/>
</dbReference>
<feature type="transmembrane region" description="Helical" evidence="1">
    <location>
        <begin position="36"/>
        <end position="55"/>
    </location>
</feature>
<organism evidence="2 3">
    <name type="scientific">Longibaculum muris</name>
    <dbReference type="NCBI Taxonomy" id="1796628"/>
    <lineage>
        <taxon>Bacteria</taxon>
        <taxon>Bacillati</taxon>
        <taxon>Bacillota</taxon>
        <taxon>Erysipelotrichia</taxon>
        <taxon>Erysipelotrichales</taxon>
        <taxon>Coprobacillaceae</taxon>
        <taxon>Longibaculum</taxon>
    </lineage>
</organism>
<dbReference type="AlphaFoldDB" id="A0A4R3Z2R3"/>
<dbReference type="GeneID" id="98915416"/>
<proteinExistence type="predicted"/>
<dbReference type="RefSeq" id="WP_066445321.1">
    <property type="nucleotide sequence ID" value="NZ_CAUWFI010000001.1"/>
</dbReference>
<keyword evidence="1" id="KW-0812">Transmembrane</keyword>
<reference evidence="2 3" key="1">
    <citation type="submission" date="2019-03" db="EMBL/GenBank/DDBJ databases">
        <title>Genomic Encyclopedia of Type Strains, Phase IV (KMG-IV): sequencing the most valuable type-strain genomes for metagenomic binning, comparative biology and taxonomic classification.</title>
        <authorList>
            <person name="Goeker M."/>
        </authorList>
    </citation>
    <scope>NUCLEOTIDE SEQUENCE [LARGE SCALE GENOMIC DNA]</scope>
    <source>
        <strain evidence="2 3">DSM 29487</strain>
    </source>
</reference>